<dbReference type="InterPro" id="IPR002347">
    <property type="entry name" value="SDR_fam"/>
</dbReference>
<sequence length="73" mass="7958">MTDVMMRKRADENGTSFDEAIASFLADERPHMTLGRRGEPAEVASVIAFLCSEQASFVNGSNWRVDAGSVAHI</sequence>
<organism evidence="1 2">
    <name type="scientific">Paractinoplanes abujensis</name>
    <dbReference type="NCBI Taxonomy" id="882441"/>
    <lineage>
        <taxon>Bacteria</taxon>
        <taxon>Bacillati</taxon>
        <taxon>Actinomycetota</taxon>
        <taxon>Actinomycetes</taxon>
        <taxon>Micromonosporales</taxon>
        <taxon>Micromonosporaceae</taxon>
        <taxon>Paractinoplanes</taxon>
    </lineage>
</organism>
<keyword evidence="2" id="KW-1185">Reference proteome</keyword>
<gene>
    <name evidence="1" type="ORF">BKA14_003491</name>
</gene>
<evidence type="ECO:0000313" key="2">
    <source>
        <dbReference type="Proteomes" id="UP000542742"/>
    </source>
</evidence>
<dbReference type="Proteomes" id="UP000542742">
    <property type="component" value="Unassembled WGS sequence"/>
</dbReference>
<evidence type="ECO:0000313" key="1">
    <source>
        <dbReference type="EMBL" id="MBB4693343.1"/>
    </source>
</evidence>
<dbReference type="EMBL" id="JACHMF010000001">
    <property type="protein sequence ID" value="MBB4693343.1"/>
    <property type="molecule type" value="Genomic_DNA"/>
</dbReference>
<dbReference type="AlphaFoldDB" id="A0A7W7CRI7"/>
<proteinExistence type="predicted"/>
<dbReference type="InterPro" id="IPR036291">
    <property type="entry name" value="NAD(P)-bd_dom_sf"/>
</dbReference>
<dbReference type="Gene3D" id="3.40.50.720">
    <property type="entry name" value="NAD(P)-binding Rossmann-like Domain"/>
    <property type="match status" value="1"/>
</dbReference>
<name>A0A7W7CRI7_9ACTN</name>
<reference evidence="1 2" key="1">
    <citation type="submission" date="2020-08" db="EMBL/GenBank/DDBJ databases">
        <title>Sequencing the genomes of 1000 actinobacteria strains.</title>
        <authorList>
            <person name="Klenk H.-P."/>
        </authorList>
    </citation>
    <scope>NUCLEOTIDE SEQUENCE [LARGE SCALE GENOMIC DNA]</scope>
    <source>
        <strain evidence="1 2">DSM 45518</strain>
    </source>
</reference>
<dbReference type="Pfam" id="PF13561">
    <property type="entry name" value="adh_short_C2"/>
    <property type="match status" value="1"/>
</dbReference>
<accession>A0A7W7CRI7</accession>
<protein>
    <submittedName>
        <fullName evidence="1">NAD(P)-dependent dehydrogenase (Short-subunit alcohol dehydrogenase family)</fullName>
    </submittedName>
</protein>
<comment type="caution">
    <text evidence="1">The sequence shown here is derived from an EMBL/GenBank/DDBJ whole genome shotgun (WGS) entry which is preliminary data.</text>
</comment>
<dbReference type="SUPFAM" id="SSF51735">
    <property type="entry name" value="NAD(P)-binding Rossmann-fold domains"/>
    <property type="match status" value="1"/>
</dbReference>